<proteinExistence type="inferred from homology"/>
<keyword evidence="7 11" id="KW-0692">RNA repair</keyword>
<feature type="binding site" evidence="11">
    <location>
        <position position="112"/>
    </location>
    <ligand>
        <name>ATP</name>
        <dbReference type="ChEBI" id="CHEBI:30616"/>
    </ligand>
</feature>
<dbReference type="Gene3D" id="1.10.246.80">
    <property type="match status" value="1"/>
</dbReference>
<evidence type="ECO:0000313" key="15">
    <source>
        <dbReference type="EMBL" id="SFJ99913.1"/>
    </source>
</evidence>
<feature type="binding site" evidence="11">
    <location>
        <position position="112"/>
    </location>
    <ligand>
        <name>CTP</name>
        <dbReference type="ChEBI" id="CHEBI:37563"/>
    </ligand>
</feature>
<dbReference type="PANTHER" id="PTHR46173">
    <property type="entry name" value="CCA TRNA NUCLEOTIDYLTRANSFERASE 1, MITOCHONDRIAL"/>
    <property type="match status" value="1"/>
</dbReference>
<feature type="binding site" evidence="11">
    <location>
        <position position="43"/>
    </location>
    <ligand>
        <name>Mg(2+)</name>
        <dbReference type="ChEBI" id="CHEBI:18420"/>
    </ligand>
</feature>
<dbReference type="InterPro" id="IPR043519">
    <property type="entry name" value="NT_sf"/>
</dbReference>
<feature type="binding site" evidence="11">
    <location>
        <position position="161"/>
    </location>
    <ligand>
        <name>ATP</name>
        <dbReference type="ChEBI" id="CHEBI:30616"/>
    </ligand>
</feature>
<dbReference type="GO" id="GO:0000049">
    <property type="term" value="F:tRNA binding"/>
    <property type="evidence" value="ECO:0007669"/>
    <property type="project" value="UniProtKB-UniRule"/>
</dbReference>
<dbReference type="CDD" id="cd05398">
    <property type="entry name" value="NT_ClassII-CCAase"/>
    <property type="match status" value="1"/>
</dbReference>
<evidence type="ECO:0000256" key="9">
    <source>
        <dbReference type="ARBA" id="ARBA00022842"/>
    </source>
</evidence>
<dbReference type="GO" id="GO:0004810">
    <property type="term" value="F:CCA tRNA nucleotidyltransferase activity"/>
    <property type="evidence" value="ECO:0007669"/>
    <property type="project" value="UniProtKB-UniRule"/>
</dbReference>
<dbReference type="Gene3D" id="1.10.3090.10">
    <property type="entry name" value="cca-adding enzyme, domain 2"/>
    <property type="match status" value="1"/>
</dbReference>
<feature type="binding site" evidence="11">
    <location>
        <position position="158"/>
    </location>
    <ligand>
        <name>ATP</name>
        <dbReference type="ChEBI" id="CHEBI:30616"/>
    </ligand>
</feature>
<dbReference type="Pfam" id="PF01743">
    <property type="entry name" value="PolyA_pol"/>
    <property type="match status" value="1"/>
</dbReference>
<evidence type="ECO:0000256" key="1">
    <source>
        <dbReference type="ARBA" id="ARBA00001946"/>
    </source>
</evidence>
<dbReference type="OrthoDB" id="9805698at2"/>
<feature type="domain" description="Poly A polymerase head" evidence="12">
    <location>
        <begin position="23"/>
        <end position="142"/>
    </location>
</feature>
<dbReference type="NCBIfam" id="NF009814">
    <property type="entry name" value="PRK13299.1"/>
    <property type="match status" value="1"/>
</dbReference>
<dbReference type="PANTHER" id="PTHR46173:SF1">
    <property type="entry name" value="CCA TRNA NUCLEOTIDYLTRANSFERASE 1, MITOCHONDRIAL"/>
    <property type="match status" value="1"/>
</dbReference>
<evidence type="ECO:0000256" key="10">
    <source>
        <dbReference type="ARBA" id="ARBA00022884"/>
    </source>
</evidence>
<dbReference type="GO" id="GO:0160016">
    <property type="term" value="F:CCACCA tRNA nucleotidyltransferase activity"/>
    <property type="evidence" value="ECO:0007669"/>
    <property type="project" value="RHEA"/>
</dbReference>
<comment type="subunit">
    <text evidence="11">Homodimer.</text>
</comment>
<feature type="binding site" evidence="11">
    <location>
        <position position="155"/>
    </location>
    <ligand>
        <name>ATP</name>
        <dbReference type="ChEBI" id="CHEBI:30616"/>
    </ligand>
</feature>
<feature type="binding site" evidence="11">
    <location>
        <position position="28"/>
    </location>
    <ligand>
        <name>ATP</name>
        <dbReference type="ChEBI" id="CHEBI:30616"/>
    </ligand>
</feature>
<reference evidence="16" key="1">
    <citation type="submission" date="2016-10" db="EMBL/GenBank/DDBJ databases">
        <authorList>
            <person name="Varghese N."/>
            <person name="Submissions S."/>
        </authorList>
    </citation>
    <scope>NUCLEOTIDE SEQUENCE [LARGE SCALE GENOMIC DNA]</scope>
    <source>
        <strain evidence="16">CGMCC 1.3704</strain>
    </source>
</reference>
<evidence type="ECO:0000256" key="3">
    <source>
        <dbReference type="ARBA" id="ARBA00022694"/>
    </source>
</evidence>
<dbReference type="EMBL" id="FOSB01000006">
    <property type="protein sequence ID" value="SFJ99913.1"/>
    <property type="molecule type" value="Genomic_DNA"/>
</dbReference>
<keyword evidence="5 11" id="KW-0479">Metal-binding</keyword>
<dbReference type="GO" id="GO:0042245">
    <property type="term" value="P:RNA repair"/>
    <property type="evidence" value="ECO:0007669"/>
    <property type="project" value="UniProtKB-KW"/>
</dbReference>
<evidence type="ECO:0000256" key="4">
    <source>
        <dbReference type="ARBA" id="ARBA00022695"/>
    </source>
</evidence>
<comment type="catalytic activity">
    <reaction evidence="11">
        <text>a tRNA with a 3' CCA end + 2 CTP + ATP = a tRNA with a 3' CCACCA end + 3 diphosphate</text>
        <dbReference type="Rhea" id="RHEA:76235"/>
        <dbReference type="Rhea" id="RHEA-COMP:10468"/>
        <dbReference type="Rhea" id="RHEA-COMP:18655"/>
        <dbReference type="ChEBI" id="CHEBI:30616"/>
        <dbReference type="ChEBI" id="CHEBI:33019"/>
        <dbReference type="ChEBI" id="CHEBI:37563"/>
        <dbReference type="ChEBI" id="CHEBI:83071"/>
        <dbReference type="ChEBI" id="CHEBI:195187"/>
    </reaction>
</comment>
<dbReference type="SUPFAM" id="SSF81301">
    <property type="entry name" value="Nucleotidyltransferase"/>
    <property type="match status" value="1"/>
</dbReference>
<keyword evidence="16" id="KW-1185">Reference proteome</keyword>
<dbReference type="Proteomes" id="UP000183557">
    <property type="component" value="Unassembled WGS sequence"/>
</dbReference>
<dbReference type="HAMAP" id="MF_01263">
    <property type="entry name" value="CCA_bact_type3"/>
    <property type="match status" value="1"/>
</dbReference>
<evidence type="ECO:0000256" key="11">
    <source>
        <dbReference type="HAMAP-Rule" id="MF_01263"/>
    </source>
</evidence>
<comment type="catalytic activity">
    <reaction evidence="11">
        <text>a tRNA precursor + 2 CTP + ATP = a tRNA with a 3' CCA end + 3 diphosphate</text>
        <dbReference type="Rhea" id="RHEA:14433"/>
        <dbReference type="Rhea" id="RHEA-COMP:10465"/>
        <dbReference type="Rhea" id="RHEA-COMP:10468"/>
        <dbReference type="ChEBI" id="CHEBI:30616"/>
        <dbReference type="ChEBI" id="CHEBI:33019"/>
        <dbReference type="ChEBI" id="CHEBI:37563"/>
        <dbReference type="ChEBI" id="CHEBI:74896"/>
        <dbReference type="ChEBI" id="CHEBI:83071"/>
        <dbReference type="EC" id="2.7.7.72"/>
    </reaction>
</comment>
<keyword evidence="2 11" id="KW-0808">Transferase</keyword>
<evidence type="ECO:0000256" key="8">
    <source>
        <dbReference type="ARBA" id="ARBA00022840"/>
    </source>
</evidence>
<gene>
    <name evidence="11" type="primary">cca</name>
    <name evidence="15" type="ORF">SAMN04487936_10684</name>
</gene>
<dbReference type="GO" id="GO:0001680">
    <property type="term" value="P:tRNA 3'-terminal CCA addition"/>
    <property type="evidence" value="ECO:0007669"/>
    <property type="project" value="UniProtKB-UniRule"/>
</dbReference>
<dbReference type="Pfam" id="PF13735">
    <property type="entry name" value="tRNA_NucTran2_2"/>
    <property type="match status" value="1"/>
</dbReference>
<keyword evidence="9 11" id="KW-0460">Magnesium</keyword>
<dbReference type="InterPro" id="IPR032810">
    <property type="entry name" value="CCA-adding_enz_C"/>
</dbReference>
<evidence type="ECO:0000256" key="6">
    <source>
        <dbReference type="ARBA" id="ARBA00022741"/>
    </source>
</evidence>
<dbReference type="AlphaFoldDB" id="A0A1I3VY73"/>
<evidence type="ECO:0000313" key="16">
    <source>
        <dbReference type="Proteomes" id="UP000183557"/>
    </source>
</evidence>
<evidence type="ECO:0000256" key="2">
    <source>
        <dbReference type="ARBA" id="ARBA00022679"/>
    </source>
</evidence>
<comment type="miscellaneous">
    <text evidence="11">A single active site specifically recognizes both ATP and CTP and is responsible for their addition.</text>
</comment>
<feature type="domain" description="tRNA nucleotidyltransferase/poly(A) polymerase RNA and SrmB- binding" evidence="13">
    <location>
        <begin position="171"/>
        <end position="228"/>
    </location>
</feature>
<feature type="binding site" evidence="11">
    <location>
        <position position="164"/>
    </location>
    <ligand>
        <name>CTP</name>
        <dbReference type="ChEBI" id="CHEBI:37563"/>
    </ligand>
</feature>
<feature type="binding site" evidence="11">
    <location>
        <position position="31"/>
    </location>
    <ligand>
        <name>ATP</name>
        <dbReference type="ChEBI" id="CHEBI:30616"/>
    </ligand>
</feature>
<dbReference type="Pfam" id="PF12627">
    <property type="entry name" value="PolyA_pol_RNAbd"/>
    <property type="match status" value="1"/>
</dbReference>
<evidence type="ECO:0000259" key="13">
    <source>
        <dbReference type="Pfam" id="PF12627"/>
    </source>
</evidence>
<dbReference type="InterPro" id="IPR002646">
    <property type="entry name" value="PolA_pol_head_dom"/>
</dbReference>
<dbReference type="Gene3D" id="3.30.460.10">
    <property type="entry name" value="Beta Polymerase, domain 2"/>
    <property type="match status" value="1"/>
</dbReference>
<feature type="binding site" evidence="11">
    <location>
        <position position="155"/>
    </location>
    <ligand>
        <name>CTP</name>
        <dbReference type="ChEBI" id="CHEBI:37563"/>
    </ligand>
</feature>
<evidence type="ECO:0000256" key="7">
    <source>
        <dbReference type="ARBA" id="ARBA00022800"/>
    </source>
</evidence>
<keyword evidence="10 11" id="KW-0694">RNA-binding</keyword>
<keyword evidence="6 11" id="KW-0547">Nucleotide-binding</keyword>
<sequence length="399" mass="46157">MKHKIFSGAFDVIDKIEEAGGEAYIVGGSVRDYLSNRTVGDIDIATSEPPQRIQEIFEKVIPVGIEHGTVIVRHRSCSYEVTTYRTEEGYEDFRRPDHVTFVRDIKLDLARRDFTMNAIAMDRHGNLVDPFHGREAIEKKKVIAVGNPVGRFREDPLRMMRAIRFASQLSFDIEGKTRDALLKESELLAHISIERIAIEMEKLYAGVDYKFGIKLLEETGLRHQLPILWGSNITKDIPGFPLSHWHEIIPYYLIQRPSLSIQAFIKSWKLSNATRRKAEHLVKALRMYDENQSVTPWLVYQLPEELYESFVNILFAIGWDDDKLTNRLYTIKRSLPIQAPQDLAFQAKDLISIFSKRKKGPWISEVMKEIEFYVVSGKVTNDYEKIKEWVIKWNPPASS</sequence>
<comment type="similarity">
    <text evidence="11">Belongs to the tRNA nucleotidyltransferase/poly(A) polymerase family. Bacterial CCA-adding enzyme type 3 subfamily.</text>
</comment>
<comment type="function">
    <text evidence="11">Catalyzes the addition and repair of the essential 3'-terminal CCA sequence in tRNAs without using a nucleic acid template. Adds these three nucleotides in the order of C, C, and A to the tRNA nucleotide-73, using CTP and ATP as substrates and producing inorganic pyrophosphate. tRNA 3'-terminal CCA addition is required both for tRNA processing and repair. Also involved in tRNA surveillance by mediating tandem CCA addition to generate a CCACCA at the 3' terminus of unstable tRNAs. While stable tRNAs receive only 3'-terminal CCA, unstable tRNAs are marked with CCACCA and rapidly degraded.</text>
</comment>
<keyword evidence="4 11" id="KW-0548">Nucleotidyltransferase</keyword>
<dbReference type="RefSeq" id="WP_075036700.1">
    <property type="nucleotide sequence ID" value="NZ_FOSB01000006.1"/>
</dbReference>
<organism evidence="15 16">
    <name type="scientific">Halobacillus dabanensis</name>
    <dbReference type="NCBI Taxonomy" id="240302"/>
    <lineage>
        <taxon>Bacteria</taxon>
        <taxon>Bacillati</taxon>
        <taxon>Bacillota</taxon>
        <taxon>Bacilli</taxon>
        <taxon>Bacillales</taxon>
        <taxon>Bacillaceae</taxon>
        <taxon>Halobacillus</taxon>
    </lineage>
</organism>
<feature type="binding site" evidence="11">
    <location>
        <position position="31"/>
    </location>
    <ligand>
        <name>CTP</name>
        <dbReference type="ChEBI" id="CHEBI:37563"/>
    </ligand>
</feature>
<feature type="binding site" evidence="11">
    <location>
        <position position="158"/>
    </location>
    <ligand>
        <name>CTP</name>
        <dbReference type="ChEBI" id="CHEBI:37563"/>
    </ligand>
</feature>
<dbReference type="GO" id="GO:0005524">
    <property type="term" value="F:ATP binding"/>
    <property type="evidence" value="ECO:0007669"/>
    <property type="project" value="UniProtKB-UniRule"/>
</dbReference>
<dbReference type="Gene3D" id="1.20.58.560">
    <property type="match status" value="1"/>
</dbReference>
<dbReference type="InterPro" id="IPR023068">
    <property type="entry name" value="CCA-adding_enz_firmicutes"/>
</dbReference>
<keyword evidence="3 11" id="KW-0819">tRNA processing</keyword>
<comment type="cofactor">
    <cofactor evidence="1 11">
        <name>Mg(2+)</name>
        <dbReference type="ChEBI" id="CHEBI:18420"/>
    </cofactor>
</comment>
<feature type="domain" description="CCA-adding enzyme C-terminal" evidence="14">
    <location>
        <begin position="254"/>
        <end position="390"/>
    </location>
</feature>
<evidence type="ECO:0000256" key="5">
    <source>
        <dbReference type="ARBA" id="ARBA00022723"/>
    </source>
</evidence>
<dbReference type="InterPro" id="IPR050264">
    <property type="entry name" value="Bact_CCA-adding_enz_type3_sf"/>
</dbReference>
<dbReference type="EC" id="2.7.7.72" evidence="11"/>
<protein>
    <recommendedName>
        <fullName evidence="11">CCA-adding enzyme</fullName>
        <ecNumber evidence="11">2.7.7.72</ecNumber>
    </recommendedName>
    <alternativeName>
        <fullName evidence="11">CCA tRNA nucleotidyltransferase</fullName>
    </alternativeName>
    <alternativeName>
        <fullName evidence="11">tRNA CCA-pyrophosphorylase</fullName>
    </alternativeName>
    <alternativeName>
        <fullName evidence="11">tRNA adenylyl-/cytidylyl- transferase</fullName>
    </alternativeName>
    <alternativeName>
        <fullName evidence="11">tRNA nucleotidyltransferase</fullName>
    </alternativeName>
    <alternativeName>
        <fullName evidence="11">tRNA-NT</fullName>
    </alternativeName>
</protein>
<name>A0A1I3VY73_HALDA</name>
<evidence type="ECO:0000259" key="14">
    <source>
        <dbReference type="Pfam" id="PF13735"/>
    </source>
</evidence>
<feature type="binding site" evidence="11">
    <location>
        <position position="164"/>
    </location>
    <ligand>
        <name>ATP</name>
        <dbReference type="ChEBI" id="CHEBI:30616"/>
    </ligand>
</feature>
<dbReference type="GO" id="GO:0000287">
    <property type="term" value="F:magnesium ion binding"/>
    <property type="evidence" value="ECO:0007669"/>
    <property type="project" value="UniProtKB-UniRule"/>
</dbReference>
<keyword evidence="8 11" id="KW-0067">ATP-binding</keyword>
<feature type="binding site" evidence="11">
    <location>
        <position position="41"/>
    </location>
    <ligand>
        <name>Mg(2+)</name>
        <dbReference type="ChEBI" id="CHEBI:18420"/>
    </ligand>
</feature>
<dbReference type="SUPFAM" id="SSF81891">
    <property type="entry name" value="Poly A polymerase C-terminal region-like"/>
    <property type="match status" value="1"/>
</dbReference>
<dbReference type="InterPro" id="IPR032828">
    <property type="entry name" value="PolyA_RNA-bd"/>
</dbReference>
<evidence type="ECO:0000259" key="12">
    <source>
        <dbReference type="Pfam" id="PF01743"/>
    </source>
</evidence>
<feature type="binding site" evidence="11">
    <location>
        <position position="28"/>
    </location>
    <ligand>
        <name>CTP</name>
        <dbReference type="ChEBI" id="CHEBI:37563"/>
    </ligand>
</feature>
<accession>A0A1I3VY73</accession>
<feature type="binding site" evidence="11">
    <location>
        <position position="161"/>
    </location>
    <ligand>
        <name>CTP</name>
        <dbReference type="ChEBI" id="CHEBI:37563"/>
    </ligand>
</feature>